<gene>
    <name evidence="1" type="ORF">LOK49_LG05G02966</name>
</gene>
<keyword evidence="2" id="KW-1185">Reference proteome</keyword>
<comment type="caution">
    <text evidence="1">The sequence shown here is derived from an EMBL/GenBank/DDBJ whole genome shotgun (WGS) entry which is preliminary data.</text>
</comment>
<keyword evidence="1" id="KW-0808">Transferase</keyword>
<organism evidence="1 2">
    <name type="scientific">Camellia lanceoleosa</name>
    <dbReference type="NCBI Taxonomy" id="1840588"/>
    <lineage>
        <taxon>Eukaryota</taxon>
        <taxon>Viridiplantae</taxon>
        <taxon>Streptophyta</taxon>
        <taxon>Embryophyta</taxon>
        <taxon>Tracheophyta</taxon>
        <taxon>Spermatophyta</taxon>
        <taxon>Magnoliopsida</taxon>
        <taxon>eudicotyledons</taxon>
        <taxon>Gunneridae</taxon>
        <taxon>Pentapetalae</taxon>
        <taxon>asterids</taxon>
        <taxon>Ericales</taxon>
        <taxon>Theaceae</taxon>
        <taxon>Camellia</taxon>
    </lineage>
</organism>
<protein>
    <submittedName>
        <fullName evidence="1">MDIS1-interacting receptor like kinase 2</fullName>
    </submittedName>
</protein>
<sequence>MKVTEKCDVYSFGVLALEVIKGKYPGDFIMSLLTPAIESIQLKDVLEQHLSLPSPEVDEVVKCKIGNRIYRDEYRDKDYRRRSRSRSSVSPAHRSPIARRSPSPHKTPPSRGGSPDGRNHKERSRTPKSVSLRGRPADSRSPSRHSDADE</sequence>
<dbReference type="EMBL" id="CM045761">
    <property type="protein sequence ID" value="KAI8015074.1"/>
    <property type="molecule type" value="Genomic_DNA"/>
</dbReference>
<keyword evidence="1" id="KW-0675">Receptor</keyword>
<reference evidence="1 2" key="1">
    <citation type="journal article" date="2022" name="Plant J.">
        <title>Chromosome-level genome of Camellia lanceoleosa provides a valuable resource for understanding genome evolution and self-incompatibility.</title>
        <authorList>
            <person name="Gong W."/>
            <person name="Xiao S."/>
            <person name="Wang L."/>
            <person name="Liao Z."/>
            <person name="Chang Y."/>
            <person name="Mo W."/>
            <person name="Hu G."/>
            <person name="Li W."/>
            <person name="Zhao G."/>
            <person name="Zhu H."/>
            <person name="Hu X."/>
            <person name="Ji K."/>
            <person name="Xiang X."/>
            <person name="Song Q."/>
            <person name="Yuan D."/>
            <person name="Jin S."/>
            <person name="Zhang L."/>
        </authorList>
    </citation>
    <scope>NUCLEOTIDE SEQUENCE [LARGE SCALE GENOMIC DNA]</scope>
    <source>
        <strain evidence="1">SQ_2022a</strain>
    </source>
</reference>
<keyword evidence="1" id="KW-0418">Kinase</keyword>
<dbReference type="Proteomes" id="UP001060215">
    <property type="component" value="Chromosome 4"/>
</dbReference>
<proteinExistence type="predicted"/>
<accession>A0ACC0HNM0</accession>
<evidence type="ECO:0000313" key="1">
    <source>
        <dbReference type="EMBL" id="KAI8015074.1"/>
    </source>
</evidence>
<evidence type="ECO:0000313" key="2">
    <source>
        <dbReference type="Proteomes" id="UP001060215"/>
    </source>
</evidence>
<name>A0ACC0HNM0_9ERIC</name>